<dbReference type="OrthoDB" id="431150at2759"/>
<dbReference type="InterPro" id="IPR008949">
    <property type="entry name" value="Isoprenoid_synthase_dom_sf"/>
</dbReference>
<keyword evidence="5" id="KW-0444">Lipid biosynthesis</keyword>
<dbReference type="Gene3D" id="1.10.600.10">
    <property type="entry name" value="Farnesyl Diphosphate Synthase"/>
    <property type="match status" value="1"/>
</dbReference>
<evidence type="ECO:0000256" key="12">
    <source>
        <dbReference type="ARBA" id="ARBA00023136"/>
    </source>
</evidence>
<dbReference type="SFLD" id="SFLDG01018">
    <property type="entry name" value="Squalene/Phytoene_Synthase_Lik"/>
    <property type="match status" value="1"/>
</dbReference>
<dbReference type="InterPro" id="IPR033904">
    <property type="entry name" value="Trans_IPPS_HH"/>
</dbReference>
<keyword evidence="13" id="KW-1207">Sterol metabolism</keyword>
<evidence type="ECO:0000256" key="7">
    <source>
        <dbReference type="ARBA" id="ARBA00022692"/>
    </source>
</evidence>
<dbReference type="HOGENOM" id="CLU_031981_2_1_1"/>
<evidence type="ECO:0000256" key="6">
    <source>
        <dbReference type="ARBA" id="ARBA00022679"/>
    </source>
</evidence>
<reference evidence="16 17" key="1">
    <citation type="submission" date="2014-02" db="EMBL/GenBank/DDBJ databases">
        <title>The Genome Sequence of Trichophyton interdigitale MR816.</title>
        <authorList>
            <consortium name="The Broad Institute Genomics Platform"/>
            <person name="Cuomo C.A."/>
            <person name="White T.C."/>
            <person name="Graser Y."/>
            <person name="Martinez-Rossi N."/>
            <person name="Heitman J."/>
            <person name="Young S.K."/>
            <person name="Zeng Q."/>
            <person name="Gargeya S."/>
            <person name="Abouelleil A."/>
            <person name="Alvarado L."/>
            <person name="Chapman S.B."/>
            <person name="Gainer-Dewar J."/>
            <person name="Goldberg J."/>
            <person name="Griggs A."/>
            <person name="Gujja S."/>
            <person name="Hansen M."/>
            <person name="Howarth C."/>
            <person name="Imamovic A."/>
            <person name="Larimer J."/>
            <person name="Martinez D."/>
            <person name="Murphy C."/>
            <person name="Pearson M.D."/>
            <person name="Persinoti G."/>
            <person name="Poon T."/>
            <person name="Priest M."/>
            <person name="Roberts A.D."/>
            <person name="Saif S."/>
            <person name="Shea T.D."/>
            <person name="Sykes S.N."/>
            <person name="Wortman J."/>
            <person name="Nusbaum C."/>
            <person name="Birren B."/>
        </authorList>
    </citation>
    <scope>NUCLEOTIDE SEQUENCE [LARGE SCALE GENOMIC DNA]</scope>
    <source>
        <strain evidence="16 17">MR816</strain>
    </source>
</reference>
<evidence type="ECO:0000256" key="4">
    <source>
        <dbReference type="ARBA" id="ARBA00012373"/>
    </source>
</evidence>
<keyword evidence="9 15" id="KW-1133">Transmembrane helix</keyword>
<dbReference type="SFLD" id="SFLDS00005">
    <property type="entry name" value="Isoprenoid_Synthase_Type_I"/>
    <property type="match status" value="1"/>
</dbReference>
<keyword evidence="8" id="KW-0752">Steroid biosynthesis</keyword>
<dbReference type="Proteomes" id="UP000024533">
    <property type="component" value="Unassembled WGS sequence"/>
</dbReference>
<keyword evidence="7 15" id="KW-0812">Transmembrane</keyword>
<dbReference type="EC" id="2.5.1.21" evidence="4 15"/>
<evidence type="ECO:0000256" key="8">
    <source>
        <dbReference type="ARBA" id="ARBA00022955"/>
    </source>
</evidence>
<evidence type="ECO:0000256" key="5">
    <source>
        <dbReference type="ARBA" id="ARBA00022516"/>
    </source>
</evidence>
<accession>A0A059JDF0</accession>
<dbReference type="UniPathway" id="UPA00767">
    <property type="reaction ID" value="UER00751"/>
</dbReference>
<dbReference type="GO" id="GO:0045338">
    <property type="term" value="P:farnesyl diphosphate metabolic process"/>
    <property type="evidence" value="ECO:0007669"/>
    <property type="project" value="InterPro"/>
</dbReference>
<keyword evidence="14" id="KW-0753">Steroid metabolism</keyword>
<comment type="caution">
    <text evidence="16">The sequence shown here is derived from an EMBL/GenBank/DDBJ whole genome shotgun (WGS) entry which is preliminary data.</text>
</comment>
<organism evidence="16 17">
    <name type="scientific">Trichophyton interdigitale (strain MR816)</name>
    <dbReference type="NCBI Taxonomy" id="1215338"/>
    <lineage>
        <taxon>Eukaryota</taxon>
        <taxon>Fungi</taxon>
        <taxon>Dikarya</taxon>
        <taxon>Ascomycota</taxon>
        <taxon>Pezizomycotina</taxon>
        <taxon>Eurotiomycetes</taxon>
        <taxon>Eurotiomycetidae</taxon>
        <taxon>Onygenales</taxon>
        <taxon>Arthrodermataceae</taxon>
        <taxon>Trichophyton</taxon>
    </lineage>
</organism>
<dbReference type="Pfam" id="PF00494">
    <property type="entry name" value="SQS_PSY"/>
    <property type="match status" value="1"/>
</dbReference>
<comment type="catalytic activity">
    <reaction evidence="15">
        <text>2 (2E,6E)-farnesyl diphosphate + NADPH + H(+) = squalene + 2 diphosphate + NADP(+)</text>
        <dbReference type="Rhea" id="RHEA:32295"/>
        <dbReference type="ChEBI" id="CHEBI:15378"/>
        <dbReference type="ChEBI" id="CHEBI:15440"/>
        <dbReference type="ChEBI" id="CHEBI:33019"/>
        <dbReference type="ChEBI" id="CHEBI:57783"/>
        <dbReference type="ChEBI" id="CHEBI:58349"/>
        <dbReference type="ChEBI" id="CHEBI:175763"/>
        <dbReference type="EC" id="2.5.1.21"/>
    </reaction>
</comment>
<dbReference type="SUPFAM" id="SSF48576">
    <property type="entry name" value="Terpenoid synthases"/>
    <property type="match status" value="1"/>
</dbReference>
<dbReference type="AlphaFoldDB" id="A0A059JDF0"/>
<comment type="function">
    <text evidence="15">Catalyzes the condensation of 2 farnesyl pyrophosphate (FPP) moieties to form squalene.</text>
</comment>
<evidence type="ECO:0000256" key="14">
    <source>
        <dbReference type="ARBA" id="ARBA00023221"/>
    </source>
</evidence>
<evidence type="ECO:0000256" key="2">
    <source>
        <dbReference type="ARBA" id="ARBA00004370"/>
    </source>
</evidence>
<dbReference type="GO" id="GO:0005789">
    <property type="term" value="C:endoplasmic reticulum membrane"/>
    <property type="evidence" value="ECO:0007669"/>
    <property type="project" value="TreeGrafter"/>
</dbReference>
<gene>
    <name evidence="16" type="ORF">H109_02354</name>
</gene>
<evidence type="ECO:0000256" key="15">
    <source>
        <dbReference type="RuleBase" id="RU368088"/>
    </source>
</evidence>
<dbReference type="InterPro" id="IPR002060">
    <property type="entry name" value="Squ/phyt_synthse"/>
</dbReference>
<dbReference type="FunFam" id="1.10.600.10:FF:000003">
    <property type="entry name" value="Farnesyl-diphosphate farnesyltransferase 1"/>
    <property type="match status" value="1"/>
</dbReference>
<comment type="similarity">
    <text evidence="3 15">Belongs to the phytoene/squalene synthase family.</text>
</comment>
<comment type="cofactor">
    <cofactor evidence="1 15">
        <name>Mg(2+)</name>
        <dbReference type="ChEBI" id="CHEBI:18420"/>
    </cofactor>
</comment>
<protein>
    <recommendedName>
        <fullName evidence="4 15">Squalene synthase</fullName>
        <shortName evidence="15">SQS</shortName>
        <shortName evidence="15">SS</shortName>
        <ecNumber evidence="4 15">2.5.1.21</ecNumber>
    </recommendedName>
</protein>
<dbReference type="EMBL" id="AOKY01000177">
    <property type="protein sequence ID" value="KDB25814.1"/>
    <property type="molecule type" value="Genomic_DNA"/>
</dbReference>
<name>A0A059JDF0_TRIIM</name>
<comment type="subcellular location">
    <subcellularLocation>
        <location evidence="2">Membrane</location>
    </subcellularLocation>
</comment>
<comment type="catalytic activity">
    <reaction evidence="15">
        <text>2 (2E,6E)-farnesyl diphosphate + NADH + H(+) = squalene + 2 diphosphate + NAD(+)</text>
        <dbReference type="Rhea" id="RHEA:32299"/>
        <dbReference type="ChEBI" id="CHEBI:15378"/>
        <dbReference type="ChEBI" id="CHEBI:15440"/>
        <dbReference type="ChEBI" id="CHEBI:33019"/>
        <dbReference type="ChEBI" id="CHEBI:57540"/>
        <dbReference type="ChEBI" id="CHEBI:57945"/>
        <dbReference type="ChEBI" id="CHEBI:175763"/>
        <dbReference type="EC" id="2.5.1.21"/>
    </reaction>
</comment>
<dbReference type="InterPro" id="IPR006449">
    <property type="entry name" value="Squal_synth-like"/>
</dbReference>
<dbReference type="PANTHER" id="PTHR11626:SF2">
    <property type="entry name" value="SQUALENE SYNTHASE"/>
    <property type="match status" value="1"/>
</dbReference>
<dbReference type="CDD" id="cd00683">
    <property type="entry name" value="Trans_IPPS_HH"/>
    <property type="match status" value="1"/>
</dbReference>
<dbReference type="PROSITE" id="PS01045">
    <property type="entry name" value="SQUALEN_PHYTOEN_SYN_2"/>
    <property type="match status" value="1"/>
</dbReference>
<evidence type="ECO:0000256" key="3">
    <source>
        <dbReference type="ARBA" id="ARBA00006251"/>
    </source>
</evidence>
<dbReference type="GO" id="GO:0006696">
    <property type="term" value="P:ergosterol biosynthetic process"/>
    <property type="evidence" value="ECO:0007669"/>
    <property type="project" value="TreeGrafter"/>
</dbReference>
<dbReference type="STRING" id="1215338.A0A059JDF0"/>
<feature type="transmembrane region" description="Helical" evidence="15">
    <location>
        <begin position="419"/>
        <end position="443"/>
    </location>
</feature>
<dbReference type="InterPro" id="IPR019845">
    <property type="entry name" value="Squalene/phytoene_synthase_CS"/>
</dbReference>
<evidence type="ECO:0000256" key="13">
    <source>
        <dbReference type="ARBA" id="ARBA00023166"/>
    </source>
</evidence>
<dbReference type="PROSITE" id="PS01044">
    <property type="entry name" value="SQUALEN_PHYTOEN_SYN_1"/>
    <property type="match status" value="1"/>
</dbReference>
<dbReference type="OMA" id="GEACQLM"/>
<dbReference type="GO" id="GO:0055056">
    <property type="term" value="F:D-glucose transmembrane transporter activity"/>
    <property type="evidence" value="ECO:0007669"/>
    <property type="project" value="UniProtKB-UniRule"/>
</dbReference>
<evidence type="ECO:0000313" key="16">
    <source>
        <dbReference type="EMBL" id="KDB25814.1"/>
    </source>
</evidence>
<evidence type="ECO:0000256" key="10">
    <source>
        <dbReference type="ARBA" id="ARBA00023011"/>
    </source>
</evidence>
<keyword evidence="11" id="KW-0443">Lipid metabolism</keyword>
<evidence type="ECO:0000256" key="11">
    <source>
        <dbReference type="ARBA" id="ARBA00023098"/>
    </source>
</evidence>
<evidence type="ECO:0000313" key="17">
    <source>
        <dbReference type="Proteomes" id="UP000024533"/>
    </source>
</evidence>
<comment type="pathway">
    <text evidence="15">Terpene metabolism; lanosterol biosynthesis; lanosterol from farnesyl diphosphate: step 1/3.</text>
</comment>
<dbReference type="NCBIfam" id="TIGR01559">
    <property type="entry name" value="squal_synth"/>
    <property type="match status" value="1"/>
</dbReference>
<dbReference type="PANTHER" id="PTHR11626">
    <property type="entry name" value="FARNESYL-DIPHOSPHATE FARNESYLTRANSFERASE"/>
    <property type="match status" value="1"/>
</dbReference>
<proteinExistence type="inferred from homology"/>
<evidence type="ECO:0000256" key="1">
    <source>
        <dbReference type="ARBA" id="ARBA00001946"/>
    </source>
</evidence>
<evidence type="ECO:0000256" key="9">
    <source>
        <dbReference type="ARBA" id="ARBA00022989"/>
    </source>
</evidence>
<sequence>MKAAEIAYYLCHPQELRAIIQWTTYHEPVHTRDPSKETETEKKCYEFLKLTSRSFSAVIMELHPELLMPVCLFYLILRGLDTVEDDTSIPLETKEPILRGFKDILEEDGWTFTGNRPEEKDRELLVQFHNVITEFKKIKPAYKVIIKDITEKMGNGMADYIRRGEEDDEIVKTIEDYDLYCYYVAGLVGEGLTRLFVEAGFARPELLERPELFISMGRFLQKTNIIRDVREDHDDKRRFWPREIWSRHVKEFSDLFKPEFRQQALNCNSDMILNALSHVEDCIYYLSALREQSVFNFCCIPQTMAISTLELCFRNGTMFERNIKITKGTACRLMIDSTQNVRVACDVFRRYARAIHQKNTSKDPNFLKISMACGHVEKVIERIFPSQSPEAAARRLTNEKSPEQLAQDEADAEAKKDTMYIMLTIFGVLLFVTITMFFVAWLFGARFDLAIEEFKKGKIMPGPAQTHGGEL</sequence>
<dbReference type="InterPro" id="IPR044844">
    <property type="entry name" value="Trans_IPPS_euk-type"/>
</dbReference>
<keyword evidence="17" id="KW-1185">Reference proteome</keyword>
<keyword evidence="10" id="KW-0756">Sterol biosynthesis</keyword>
<keyword evidence="6 15" id="KW-0808">Transferase</keyword>
<keyword evidence="12 15" id="KW-0472">Membrane</keyword>
<dbReference type="GO" id="GO:0051996">
    <property type="term" value="F:squalene synthase [NAD(P)H] activity"/>
    <property type="evidence" value="ECO:0007669"/>
    <property type="project" value="UniProtKB-UniRule"/>
</dbReference>